<comment type="caution">
    <text evidence="2">The sequence shown here is derived from an EMBL/GenBank/DDBJ whole genome shotgun (WGS) entry which is preliminary data.</text>
</comment>
<feature type="non-terminal residue" evidence="2">
    <location>
        <position position="1"/>
    </location>
</feature>
<organism evidence="2 3">
    <name type="scientific">Candidatus Anaerobiospirillum pullistercoris</name>
    <dbReference type="NCBI Taxonomy" id="2838452"/>
    <lineage>
        <taxon>Bacteria</taxon>
        <taxon>Pseudomonadati</taxon>
        <taxon>Pseudomonadota</taxon>
        <taxon>Gammaproteobacteria</taxon>
        <taxon>Aeromonadales</taxon>
        <taxon>Succinivibrionaceae</taxon>
        <taxon>Anaerobiospirillum</taxon>
    </lineage>
</organism>
<gene>
    <name evidence="2" type="ORF">H9850_03905</name>
</gene>
<proteinExistence type="predicted"/>
<reference evidence="2" key="1">
    <citation type="journal article" date="2021" name="PeerJ">
        <title>Extensive microbial diversity within the chicken gut microbiome revealed by metagenomics and culture.</title>
        <authorList>
            <person name="Gilroy R."/>
            <person name="Ravi A."/>
            <person name="Getino M."/>
            <person name="Pursley I."/>
            <person name="Horton D.L."/>
            <person name="Alikhan N.F."/>
            <person name="Baker D."/>
            <person name="Gharbi K."/>
            <person name="Hall N."/>
            <person name="Watson M."/>
            <person name="Adriaenssens E.M."/>
            <person name="Foster-Nyarko E."/>
            <person name="Jarju S."/>
            <person name="Secka A."/>
            <person name="Antonio M."/>
            <person name="Oren A."/>
            <person name="Chaudhuri R.R."/>
            <person name="La Ragione R."/>
            <person name="Hildebrand F."/>
            <person name="Pallen M.J."/>
        </authorList>
    </citation>
    <scope>NUCLEOTIDE SEQUENCE</scope>
    <source>
        <strain evidence="2">USASDec5-558</strain>
    </source>
</reference>
<sequence length="355" mass="40093">ILLVRSFLGLSNTKLARVLVSDLSVQQFVSEQLEWLASQHCMERLDQLYFPKLSTIRKYIELFAHDGILAECKAKATKFFVTYGAAFLEPPQKDEEHYKPEQVGLIDASFITVPVTHLPKHLYAAVNAGHIEEVGSLWPRSVSCQKNLDARWAKKRNERFFGFKLHTLTDFTTKMILADIFTPANEHDVTKLIALSQLAPEPMFKLYADSGYCGDSYEETLSQQGFKAVFIKRAYGKHSLTIEDVAENNKRWHIRVRVEHAYAAMKHNLSFKPTSKSTTCIRVECDLAVMAYNARRYQAIKDGRTVVPKTYRGETNKAVLVSGQLEVAKAAKAGYFPLTPPSPIYSVQIGALVNL</sequence>
<name>A0A9D1WCC4_9GAMM</name>
<dbReference type="GO" id="GO:0006313">
    <property type="term" value="P:DNA transposition"/>
    <property type="evidence" value="ECO:0007669"/>
    <property type="project" value="InterPro"/>
</dbReference>
<dbReference type="InterPro" id="IPR002559">
    <property type="entry name" value="Transposase_11"/>
</dbReference>
<feature type="domain" description="Transposase IS4-like" evidence="1">
    <location>
        <begin position="100"/>
        <end position="274"/>
    </location>
</feature>
<dbReference type="Proteomes" id="UP000886829">
    <property type="component" value="Unassembled WGS sequence"/>
</dbReference>
<dbReference type="GO" id="GO:0003677">
    <property type="term" value="F:DNA binding"/>
    <property type="evidence" value="ECO:0007669"/>
    <property type="project" value="InterPro"/>
</dbReference>
<dbReference type="PANTHER" id="PTHR35604">
    <property type="entry name" value="TRANSPOSASE INSH FOR INSERTION SEQUENCE ELEMENT IS5A-RELATED"/>
    <property type="match status" value="1"/>
</dbReference>
<reference evidence="2" key="2">
    <citation type="submission" date="2021-04" db="EMBL/GenBank/DDBJ databases">
        <authorList>
            <person name="Gilroy R."/>
        </authorList>
    </citation>
    <scope>NUCLEOTIDE SEQUENCE</scope>
    <source>
        <strain evidence="2">USASDec5-558</strain>
    </source>
</reference>
<accession>A0A9D1WCC4</accession>
<dbReference type="Pfam" id="PF01609">
    <property type="entry name" value="DDE_Tnp_1"/>
    <property type="match status" value="1"/>
</dbReference>
<evidence type="ECO:0000313" key="2">
    <source>
        <dbReference type="EMBL" id="HIX56601.1"/>
    </source>
</evidence>
<evidence type="ECO:0000313" key="3">
    <source>
        <dbReference type="Proteomes" id="UP000886829"/>
    </source>
</evidence>
<dbReference type="AlphaFoldDB" id="A0A9D1WCC4"/>
<dbReference type="GO" id="GO:0004803">
    <property type="term" value="F:transposase activity"/>
    <property type="evidence" value="ECO:0007669"/>
    <property type="project" value="InterPro"/>
</dbReference>
<dbReference type="EMBL" id="DXEV01000079">
    <property type="protein sequence ID" value="HIX56601.1"/>
    <property type="molecule type" value="Genomic_DNA"/>
</dbReference>
<dbReference type="PANTHER" id="PTHR35604:SF2">
    <property type="entry name" value="TRANSPOSASE INSH FOR INSERTION SEQUENCE ELEMENT IS5A-RELATED"/>
    <property type="match status" value="1"/>
</dbReference>
<evidence type="ECO:0000259" key="1">
    <source>
        <dbReference type="Pfam" id="PF01609"/>
    </source>
</evidence>
<protein>
    <submittedName>
        <fullName evidence="2">Transposase</fullName>
    </submittedName>
</protein>